<proteinExistence type="predicted"/>
<dbReference type="Pfam" id="PF13191">
    <property type="entry name" value="AAA_16"/>
    <property type="match status" value="1"/>
</dbReference>
<dbReference type="PANTHER" id="PTHR44688:SF16">
    <property type="entry name" value="DNA-BINDING TRANSCRIPTIONAL ACTIVATOR DEVR_DOSR"/>
    <property type="match status" value="1"/>
</dbReference>
<evidence type="ECO:0000256" key="2">
    <source>
        <dbReference type="ARBA" id="ARBA00023125"/>
    </source>
</evidence>
<dbReference type="InterPro" id="IPR016032">
    <property type="entry name" value="Sig_transdc_resp-reg_C-effctor"/>
</dbReference>
<dbReference type="GO" id="GO:0006355">
    <property type="term" value="P:regulation of DNA-templated transcription"/>
    <property type="evidence" value="ECO:0007669"/>
    <property type="project" value="InterPro"/>
</dbReference>
<dbReference type="PRINTS" id="PR00038">
    <property type="entry name" value="HTHLUXR"/>
</dbReference>
<keyword evidence="1" id="KW-0805">Transcription regulation</keyword>
<dbReference type="Gene3D" id="1.10.10.10">
    <property type="entry name" value="Winged helix-like DNA-binding domain superfamily/Winged helix DNA-binding domain"/>
    <property type="match status" value="1"/>
</dbReference>
<dbReference type="GO" id="GO:0003677">
    <property type="term" value="F:DNA binding"/>
    <property type="evidence" value="ECO:0007669"/>
    <property type="project" value="UniProtKB-KW"/>
</dbReference>
<evidence type="ECO:0000259" key="4">
    <source>
        <dbReference type="PROSITE" id="PS50043"/>
    </source>
</evidence>
<organism evidence="5">
    <name type="scientific">Nocardia terpenica</name>
    <dbReference type="NCBI Taxonomy" id="455432"/>
    <lineage>
        <taxon>Bacteria</taxon>
        <taxon>Bacillati</taxon>
        <taxon>Actinomycetota</taxon>
        <taxon>Actinomycetes</taxon>
        <taxon>Mycobacteriales</taxon>
        <taxon>Nocardiaceae</taxon>
        <taxon>Nocardia</taxon>
    </lineage>
</organism>
<evidence type="ECO:0000256" key="1">
    <source>
        <dbReference type="ARBA" id="ARBA00023015"/>
    </source>
</evidence>
<dbReference type="Gene3D" id="3.40.50.300">
    <property type="entry name" value="P-loop containing nucleotide triphosphate hydrolases"/>
    <property type="match status" value="1"/>
</dbReference>
<dbReference type="PROSITE" id="PS00622">
    <property type="entry name" value="HTH_LUXR_1"/>
    <property type="match status" value="1"/>
</dbReference>
<dbReference type="AlphaFoldDB" id="A0A0U1YZB2"/>
<evidence type="ECO:0000256" key="3">
    <source>
        <dbReference type="ARBA" id="ARBA00023163"/>
    </source>
</evidence>
<dbReference type="SUPFAM" id="SSF52540">
    <property type="entry name" value="P-loop containing nucleoside triphosphate hydrolases"/>
    <property type="match status" value="1"/>
</dbReference>
<protein>
    <submittedName>
        <fullName evidence="5">LuxR family transcriptional regulator</fullName>
    </submittedName>
</protein>
<dbReference type="InterPro" id="IPR000792">
    <property type="entry name" value="Tscrpt_reg_LuxR_C"/>
</dbReference>
<reference evidence="5" key="2">
    <citation type="journal article" date="2016" name="Org. Biomol. Chem.">
        <title>Target-specific identification and characterization of the putative gene cluster for brasilinolide biosynthesis revealing the mechanistic insights and combinatorial synthetic utility of 2-deoxy-l-fucose biosynthetic enzymes.</title>
        <authorList>
            <person name="Chiu H.T."/>
            <person name="Weng C.P."/>
            <person name="Lin Y.C."/>
            <person name="Chen K.H."/>
        </authorList>
    </citation>
    <scope>NUCLEOTIDE SEQUENCE</scope>
    <source>
        <strain evidence="5">IFM 0406</strain>
    </source>
</reference>
<keyword evidence="7" id="KW-1185">Reference proteome</keyword>
<dbReference type="InterPro" id="IPR036388">
    <property type="entry name" value="WH-like_DNA-bd_sf"/>
</dbReference>
<feature type="domain" description="HTH luxR-type" evidence="4">
    <location>
        <begin position="477"/>
        <end position="542"/>
    </location>
</feature>
<accession>A0A0U1YZB2</accession>
<keyword evidence="2" id="KW-0238">DNA-binding</keyword>
<reference evidence="5" key="1">
    <citation type="submission" date="2014-11" db="EMBL/GenBank/DDBJ databases">
        <authorList>
            <person name="Zhu J."/>
            <person name="Qi W."/>
            <person name="Song R."/>
        </authorList>
    </citation>
    <scope>NUCLEOTIDE SEQUENCE</scope>
    <source>
        <strain evidence="5">IFM 0406</strain>
    </source>
</reference>
<dbReference type="RefSeq" id="WP_067582621.1">
    <property type="nucleotide sequence ID" value="NZ_JABMCZ010000001.1"/>
</dbReference>
<dbReference type="EMBL" id="KP161205">
    <property type="protein sequence ID" value="AJO72748.1"/>
    <property type="molecule type" value="Genomic_DNA"/>
</dbReference>
<dbReference type="SUPFAM" id="SSF46894">
    <property type="entry name" value="C-terminal effector domain of the bipartite response regulators"/>
    <property type="match status" value="1"/>
</dbReference>
<dbReference type="InterPro" id="IPR027417">
    <property type="entry name" value="P-loop_NTPase"/>
</dbReference>
<evidence type="ECO:0000313" key="7">
    <source>
        <dbReference type="Proteomes" id="UP000076512"/>
    </source>
</evidence>
<name>A0A0U1YZB2_9NOCA</name>
<dbReference type="EMBL" id="LWGR01000003">
    <property type="protein sequence ID" value="KZM75370.1"/>
    <property type="molecule type" value="Genomic_DNA"/>
</dbReference>
<dbReference type="Pfam" id="PF00196">
    <property type="entry name" value="GerE"/>
    <property type="match status" value="1"/>
</dbReference>
<evidence type="ECO:0000313" key="6">
    <source>
        <dbReference type="EMBL" id="KZM75370.1"/>
    </source>
</evidence>
<dbReference type="Proteomes" id="UP000076512">
    <property type="component" value="Unassembled WGS sequence"/>
</dbReference>
<keyword evidence="3" id="KW-0804">Transcription</keyword>
<dbReference type="InterPro" id="IPR041664">
    <property type="entry name" value="AAA_16"/>
</dbReference>
<dbReference type="CDD" id="cd06170">
    <property type="entry name" value="LuxR_C_like"/>
    <property type="match status" value="1"/>
</dbReference>
<dbReference type="PROSITE" id="PS50043">
    <property type="entry name" value="HTH_LUXR_2"/>
    <property type="match status" value="1"/>
</dbReference>
<gene>
    <name evidence="5" type="primary">nbrR8</name>
    <name evidence="6" type="ORF">AWN90_18440</name>
</gene>
<sequence length="545" mass="58882">MLAERENEIRLLNDLLDDSAHGNGKVAIVRGPVATGKTELLSTLARLATERGHVVLRASASVFERHLPFSTLGQALNPTWEPGELVTLESAADKLFQLAATTPIVIAVDNAQHIDADSLSCLCYLAERVGFHRMLIAMAESSSVFADDPYRGALRRHLNARKISLGALSERGIARVLGRELGAAAEQFAPECYHLTGGNPLLVRALVEDAAAGTGSAFPGAAVKRLVPGDAFVTAVGACLHSCDSQVMEVARALAILHEDGSAQLVARLANAEPDVVERSLGVLESAGLAHNGTLRHPAIRRAVLSAIDRPTRNELRTRAVRLLLDYGTTAVVARHLALVPEQLGPWAVPILCDAADEMLAVDETHSAIDYLSLARNATDDEPQRTEITMLLAALRWGTDPAGVRRHLVPLYNAFVGGQLKPELVETVVKNLTSLGYRANAKEMLDKLFVVDGSDDEPPLREAAMATTTELSSKEPRRNAMSALSEAEYRVASLAVLGYSNRQISRKLYITVSTVEQHLTRIYRKLNVSRRSDLPTDLVAVRDVG</sequence>
<reference evidence="6 7" key="3">
    <citation type="submission" date="2016-04" db="EMBL/GenBank/DDBJ databases">
        <authorList>
            <person name="Evans L.H."/>
            <person name="Alamgir A."/>
            <person name="Owens N."/>
            <person name="Weber N.D."/>
            <person name="Virtaneva K."/>
            <person name="Barbian K."/>
            <person name="Babar A."/>
            <person name="Rosenke K."/>
        </authorList>
    </citation>
    <scope>NUCLEOTIDE SEQUENCE [LARGE SCALE GENOMIC DNA]</scope>
    <source>
        <strain evidence="6 7">IFM 0406</strain>
    </source>
</reference>
<dbReference type="PANTHER" id="PTHR44688">
    <property type="entry name" value="DNA-BINDING TRANSCRIPTIONAL ACTIVATOR DEVR_DOSR"/>
    <property type="match status" value="1"/>
</dbReference>
<dbReference type="SMART" id="SM00421">
    <property type="entry name" value="HTH_LUXR"/>
    <property type="match status" value="1"/>
</dbReference>
<evidence type="ECO:0000313" key="5">
    <source>
        <dbReference type="EMBL" id="AJO72748.1"/>
    </source>
</evidence>
<dbReference type="OrthoDB" id="134933at2"/>
<dbReference type="STRING" id="455432.AWN90_18440"/>